<name>A0A0D0E2W0_9AGAM</name>
<evidence type="ECO:0000313" key="2">
    <source>
        <dbReference type="Proteomes" id="UP000054538"/>
    </source>
</evidence>
<dbReference type="InParanoid" id="A0A0D0E2W0"/>
<proteinExistence type="predicted"/>
<organism evidence="1 2">
    <name type="scientific">Paxillus rubicundulus Ve08.2h10</name>
    <dbReference type="NCBI Taxonomy" id="930991"/>
    <lineage>
        <taxon>Eukaryota</taxon>
        <taxon>Fungi</taxon>
        <taxon>Dikarya</taxon>
        <taxon>Basidiomycota</taxon>
        <taxon>Agaricomycotina</taxon>
        <taxon>Agaricomycetes</taxon>
        <taxon>Agaricomycetidae</taxon>
        <taxon>Boletales</taxon>
        <taxon>Paxilineae</taxon>
        <taxon>Paxillaceae</taxon>
        <taxon>Paxillus</taxon>
    </lineage>
</organism>
<dbReference type="HOGENOM" id="CLU_1876102_0_0_1"/>
<reference evidence="1 2" key="1">
    <citation type="submission" date="2014-04" db="EMBL/GenBank/DDBJ databases">
        <authorList>
            <consortium name="DOE Joint Genome Institute"/>
            <person name="Kuo A."/>
            <person name="Kohler A."/>
            <person name="Jargeat P."/>
            <person name="Nagy L.G."/>
            <person name="Floudas D."/>
            <person name="Copeland A."/>
            <person name="Barry K.W."/>
            <person name="Cichocki N."/>
            <person name="Veneault-Fourrey C."/>
            <person name="LaButti K."/>
            <person name="Lindquist E.A."/>
            <person name="Lipzen A."/>
            <person name="Lundell T."/>
            <person name="Morin E."/>
            <person name="Murat C."/>
            <person name="Sun H."/>
            <person name="Tunlid A."/>
            <person name="Henrissat B."/>
            <person name="Grigoriev I.V."/>
            <person name="Hibbett D.S."/>
            <person name="Martin F."/>
            <person name="Nordberg H.P."/>
            <person name="Cantor M.N."/>
            <person name="Hua S.X."/>
        </authorList>
    </citation>
    <scope>NUCLEOTIDE SEQUENCE [LARGE SCALE GENOMIC DNA]</scope>
    <source>
        <strain evidence="1 2">Ve08.2h10</strain>
    </source>
</reference>
<dbReference type="Proteomes" id="UP000054538">
    <property type="component" value="Unassembled WGS sequence"/>
</dbReference>
<keyword evidence="2" id="KW-1185">Reference proteome</keyword>
<sequence length="136" mass="14958">MHIRTASHHVQPGGPRSDRCAAYVAEINHSSTLDVEFKTPRCHCPSSSECAPPAISVHIVILSPLAQSTNTLLYTVQSSHCPKILVKHRTSFSSTSLNPPPDPRPRCRKLPQLAYFRILESGVMVAPSESCFLGWI</sequence>
<evidence type="ECO:0000313" key="1">
    <source>
        <dbReference type="EMBL" id="KIK95079.1"/>
    </source>
</evidence>
<dbReference type="AlphaFoldDB" id="A0A0D0E2W0"/>
<gene>
    <name evidence="1" type="ORF">PAXRUDRAFT_408494</name>
</gene>
<accession>A0A0D0E2W0</accession>
<reference evidence="2" key="2">
    <citation type="submission" date="2015-01" db="EMBL/GenBank/DDBJ databases">
        <title>Evolutionary Origins and Diversification of the Mycorrhizal Mutualists.</title>
        <authorList>
            <consortium name="DOE Joint Genome Institute"/>
            <consortium name="Mycorrhizal Genomics Consortium"/>
            <person name="Kohler A."/>
            <person name="Kuo A."/>
            <person name="Nagy L.G."/>
            <person name="Floudas D."/>
            <person name="Copeland A."/>
            <person name="Barry K.W."/>
            <person name="Cichocki N."/>
            <person name="Veneault-Fourrey C."/>
            <person name="LaButti K."/>
            <person name="Lindquist E.A."/>
            <person name="Lipzen A."/>
            <person name="Lundell T."/>
            <person name="Morin E."/>
            <person name="Murat C."/>
            <person name="Riley R."/>
            <person name="Ohm R."/>
            <person name="Sun H."/>
            <person name="Tunlid A."/>
            <person name="Henrissat B."/>
            <person name="Grigoriev I.V."/>
            <person name="Hibbett D.S."/>
            <person name="Martin F."/>
        </authorList>
    </citation>
    <scope>NUCLEOTIDE SEQUENCE [LARGE SCALE GENOMIC DNA]</scope>
    <source>
        <strain evidence="2">Ve08.2h10</strain>
    </source>
</reference>
<protein>
    <submittedName>
        <fullName evidence="1">Uncharacterized protein</fullName>
    </submittedName>
</protein>
<dbReference type="EMBL" id="KN825065">
    <property type="protein sequence ID" value="KIK95079.1"/>
    <property type="molecule type" value="Genomic_DNA"/>
</dbReference>